<dbReference type="CDD" id="cd11065">
    <property type="entry name" value="CYP64-like"/>
    <property type="match status" value="1"/>
</dbReference>
<keyword evidence="13" id="KW-0325">Glycoprotein</keyword>
<evidence type="ECO:0000256" key="12">
    <source>
        <dbReference type="ARBA" id="ARBA00023136"/>
    </source>
</evidence>
<dbReference type="GO" id="GO:0004497">
    <property type="term" value="F:monooxygenase activity"/>
    <property type="evidence" value="ECO:0007669"/>
    <property type="project" value="UniProtKB-KW"/>
</dbReference>
<gene>
    <name evidence="16" type="ORF">BDZ94DRAFT_1183872</name>
</gene>
<evidence type="ECO:0000256" key="15">
    <source>
        <dbReference type="RuleBase" id="RU000461"/>
    </source>
</evidence>
<comment type="cofactor">
    <cofactor evidence="1 14">
        <name>heme</name>
        <dbReference type="ChEBI" id="CHEBI:30413"/>
    </cofactor>
</comment>
<dbReference type="InterPro" id="IPR050364">
    <property type="entry name" value="Cytochrome_P450_fung"/>
</dbReference>
<protein>
    <submittedName>
        <fullName evidence="16">Cytochrome P450</fullName>
    </submittedName>
</protein>
<dbReference type="InterPro" id="IPR036396">
    <property type="entry name" value="Cyt_P450_sf"/>
</dbReference>
<comment type="subcellular location">
    <subcellularLocation>
        <location evidence="2">Membrane</location>
        <topology evidence="2">Single-pass membrane protein</topology>
    </subcellularLocation>
</comment>
<dbReference type="EMBL" id="MU150233">
    <property type="protein sequence ID" value="KAF9468287.1"/>
    <property type="molecule type" value="Genomic_DNA"/>
</dbReference>
<accession>A0A9P5YE25</accession>
<reference evidence="16" key="1">
    <citation type="submission" date="2020-11" db="EMBL/GenBank/DDBJ databases">
        <authorList>
            <consortium name="DOE Joint Genome Institute"/>
            <person name="Ahrendt S."/>
            <person name="Riley R."/>
            <person name="Andreopoulos W."/>
            <person name="Labutti K."/>
            <person name="Pangilinan J."/>
            <person name="Ruiz-Duenas F.J."/>
            <person name="Barrasa J.M."/>
            <person name="Sanchez-Garcia M."/>
            <person name="Camarero S."/>
            <person name="Miyauchi S."/>
            <person name="Serrano A."/>
            <person name="Linde D."/>
            <person name="Babiker R."/>
            <person name="Drula E."/>
            <person name="Ayuso-Fernandez I."/>
            <person name="Pacheco R."/>
            <person name="Padilla G."/>
            <person name="Ferreira P."/>
            <person name="Barriuso J."/>
            <person name="Kellner H."/>
            <person name="Castanera R."/>
            <person name="Alfaro M."/>
            <person name="Ramirez L."/>
            <person name="Pisabarro A.G."/>
            <person name="Kuo A."/>
            <person name="Tritt A."/>
            <person name="Lipzen A."/>
            <person name="He G."/>
            <person name="Yan M."/>
            <person name="Ng V."/>
            <person name="Cullen D."/>
            <person name="Martin F."/>
            <person name="Rosso M.-N."/>
            <person name="Henrissat B."/>
            <person name="Hibbett D."/>
            <person name="Martinez A.T."/>
            <person name="Grigoriev I.V."/>
        </authorList>
    </citation>
    <scope>NUCLEOTIDE SEQUENCE</scope>
    <source>
        <strain evidence="16">CBS 247.69</strain>
    </source>
</reference>
<evidence type="ECO:0000256" key="1">
    <source>
        <dbReference type="ARBA" id="ARBA00001971"/>
    </source>
</evidence>
<evidence type="ECO:0000256" key="5">
    <source>
        <dbReference type="ARBA" id="ARBA00022617"/>
    </source>
</evidence>
<comment type="caution">
    <text evidence="16">The sequence shown here is derived from an EMBL/GenBank/DDBJ whole genome shotgun (WGS) entry which is preliminary data.</text>
</comment>
<comment type="similarity">
    <text evidence="4 15">Belongs to the cytochrome P450 family.</text>
</comment>
<evidence type="ECO:0000256" key="4">
    <source>
        <dbReference type="ARBA" id="ARBA00010617"/>
    </source>
</evidence>
<dbReference type="OrthoDB" id="1103324at2759"/>
<dbReference type="InterPro" id="IPR002401">
    <property type="entry name" value="Cyt_P450_E_grp-I"/>
</dbReference>
<dbReference type="Proteomes" id="UP000807353">
    <property type="component" value="Unassembled WGS sequence"/>
</dbReference>
<keyword evidence="11 15" id="KW-0503">Monooxygenase</keyword>
<dbReference type="AlphaFoldDB" id="A0A9P5YE25"/>
<evidence type="ECO:0000256" key="7">
    <source>
        <dbReference type="ARBA" id="ARBA00022723"/>
    </source>
</evidence>
<dbReference type="PANTHER" id="PTHR46300:SF2">
    <property type="entry name" value="CYTOCHROME P450 MONOOXYGENASE ALNH-RELATED"/>
    <property type="match status" value="1"/>
</dbReference>
<keyword evidence="12" id="KW-0472">Membrane</keyword>
<dbReference type="GO" id="GO:0016020">
    <property type="term" value="C:membrane"/>
    <property type="evidence" value="ECO:0007669"/>
    <property type="project" value="UniProtKB-SubCell"/>
</dbReference>
<evidence type="ECO:0000313" key="17">
    <source>
        <dbReference type="Proteomes" id="UP000807353"/>
    </source>
</evidence>
<dbReference type="PRINTS" id="PR00463">
    <property type="entry name" value="EP450I"/>
</dbReference>
<keyword evidence="9 15" id="KW-0560">Oxidoreductase</keyword>
<dbReference type="PANTHER" id="PTHR46300">
    <property type="entry name" value="P450, PUTATIVE (EUROFUNG)-RELATED-RELATED"/>
    <property type="match status" value="1"/>
</dbReference>
<sequence length="543" mass="61394">MDYIAPLLENLRTVQAKDVSASVLITSGLWLVWKILTVGRREKGLPPGPPTVPFLGNVHKFPAKHVAMKFTEWAKQYGAIYSLKISHSTAIVVSDMTVVKELMDMRAADTANRSTVHIGEVVTDGFHMALSPYGSDVWRISKKALQSFLAPQAITSYRPIAYGESTQMLYDVLHSPKDFYTHIQRATFSFTTSVVFGWRCPSYESQELSMFFESVRLWMKLASSETPPIDLFPILKYVPERWASWKTVVKRTRELQHEIYFRMLGQAEHRLSEGESKGNDCFIERCIQNQASLGMSREFIAHLGGVCLEAGSETTSALVLSVLLCLVAYPEEQRKCQEEIDRVIGSSRSPVVTDYASLPYVQAFVREVHRFRPVAPLGMPHATMKDMEYRGYYIPKGATIFLNLWGVYHNPDSFDRPEEFLPERYLLSEHGTKPGANGDDFRNSLPFGSGKRLCPGMHLANTAAQLHIMNLLWGFKFDPAVDPKTGKSLPVNINIDAYNSGVTLVPVPFDCTITSRGRDREDIIEKQFIEVSETFVKFEQHLK</sequence>
<feature type="binding site" description="axial binding residue" evidence="14">
    <location>
        <position position="454"/>
    </location>
    <ligand>
        <name>heme</name>
        <dbReference type="ChEBI" id="CHEBI:30413"/>
    </ligand>
    <ligandPart>
        <name>Fe</name>
        <dbReference type="ChEBI" id="CHEBI:18248"/>
    </ligandPart>
</feature>
<dbReference type="InterPro" id="IPR017972">
    <property type="entry name" value="Cyt_P450_CS"/>
</dbReference>
<keyword evidence="8" id="KW-1133">Transmembrane helix</keyword>
<evidence type="ECO:0000256" key="3">
    <source>
        <dbReference type="ARBA" id="ARBA00005179"/>
    </source>
</evidence>
<keyword evidence="10 14" id="KW-0408">Iron</keyword>
<evidence type="ECO:0000256" key="6">
    <source>
        <dbReference type="ARBA" id="ARBA00022692"/>
    </source>
</evidence>
<comment type="pathway">
    <text evidence="3">Secondary metabolite biosynthesis.</text>
</comment>
<keyword evidence="6" id="KW-0812">Transmembrane</keyword>
<dbReference type="GO" id="GO:0020037">
    <property type="term" value="F:heme binding"/>
    <property type="evidence" value="ECO:0007669"/>
    <property type="project" value="InterPro"/>
</dbReference>
<evidence type="ECO:0000256" key="2">
    <source>
        <dbReference type="ARBA" id="ARBA00004167"/>
    </source>
</evidence>
<dbReference type="SUPFAM" id="SSF48264">
    <property type="entry name" value="Cytochrome P450"/>
    <property type="match status" value="1"/>
</dbReference>
<dbReference type="Gene3D" id="1.10.630.10">
    <property type="entry name" value="Cytochrome P450"/>
    <property type="match status" value="1"/>
</dbReference>
<evidence type="ECO:0000256" key="11">
    <source>
        <dbReference type="ARBA" id="ARBA00023033"/>
    </source>
</evidence>
<proteinExistence type="inferred from homology"/>
<evidence type="ECO:0000256" key="10">
    <source>
        <dbReference type="ARBA" id="ARBA00023004"/>
    </source>
</evidence>
<evidence type="ECO:0000256" key="8">
    <source>
        <dbReference type="ARBA" id="ARBA00022989"/>
    </source>
</evidence>
<keyword evidence="7 14" id="KW-0479">Metal-binding</keyword>
<dbReference type="InterPro" id="IPR001128">
    <property type="entry name" value="Cyt_P450"/>
</dbReference>
<evidence type="ECO:0000313" key="16">
    <source>
        <dbReference type="EMBL" id="KAF9468287.1"/>
    </source>
</evidence>
<evidence type="ECO:0000256" key="14">
    <source>
        <dbReference type="PIRSR" id="PIRSR602401-1"/>
    </source>
</evidence>
<evidence type="ECO:0000256" key="9">
    <source>
        <dbReference type="ARBA" id="ARBA00023002"/>
    </source>
</evidence>
<keyword evidence="5 14" id="KW-0349">Heme</keyword>
<dbReference type="PROSITE" id="PS00086">
    <property type="entry name" value="CYTOCHROME_P450"/>
    <property type="match status" value="1"/>
</dbReference>
<dbReference type="Pfam" id="PF00067">
    <property type="entry name" value="p450"/>
    <property type="match status" value="1"/>
</dbReference>
<dbReference type="GO" id="GO:0005506">
    <property type="term" value="F:iron ion binding"/>
    <property type="evidence" value="ECO:0007669"/>
    <property type="project" value="InterPro"/>
</dbReference>
<organism evidence="16 17">
    <name type="scientific">Collybia nuda</name>
    <dbReference type="NCBI Taxonomy" id="64659"/>
    <lineage>
        <taxon>Eukaryota</taxon>
        <taxon>Fungi</taxon>
        <taxon>Dikarya</taxon>
        <taxon>Basidiomycota</taxon>
        <taxon>Agaricomycotina</taxon>
        <taxon>Agaricomycetes</taxon>
        <taxon>Agaricomycetidae</taxon>
        <taxon>Agaricales</taxon>
        <taxon>Tricholomatineae</taxon>
        <taxon>Clitocybaceae</taxon>
        <taxon>Collybia</taxon>
    </lineage>
</organism>
<name>A0A9P5YE25_9AGAR</name>
<keyword evidence="17" id="KW-1185">Reference proteome</keyword>
<dbReference type="GO" id="GO:0016705">
    <property type="term" value="F:oxidoreductase activity, acting on paired donors, with incorporation or reduction of molecular oxygen"/>
    <property type="evidence" value="ECO:0007669"/>
    <property type="project" value="InterPro"/>
</dbReference>
<dbReference type="PRINTS" id="PR00385">
    <property type="entry name" value="P450"/>
</dbReference>
<evidence type="ECO:0000256" key="13">
    <source>
        <dbReference type="ARBA" id="ARBA00023180"/>
    </source>
</evidence>